<protein>
    <submittedName>
        <fullName evidence="1">Uncharacterized protein</fullName>
    </submittedName>
</protein>
<dbReference type="EMBL" id="JH816971">
    <property type="protein sequence ID" value="EKC28583.1"/>
    <property type="molecule type" value="Genomic_DNA"/>
</dbReference>
<name>K1Q417_MAGGI</name>
<proteinExistence type="predicted"/>
<sequence>MPDHEVIHEILHKCRILVIKTNNILTPCIVGCTNNFKSLYTFYSIPDQTHLASADFNSRTVIEGCHPV</sequence>
<organism evidence="1">
    <name type="scientific">Magallana gigas</name>
    <name type="common">Pacific oyster</name>
    <name type="synonym">Crassostrea gigas</name>
    <dbReference type="NCBI Taxonomy" id="29159"/>
    <lineage>
        <taxon>Eukaryota</taxon>
        <taxon>Metazoa</taxon>
        <taxon>Spiralia</taxon>
        <taxon>Lophotrochozoa</taxon>
        <taxon>Mollusca</taxon>
        <taxon>Bivalvia</taxon>
        <taxon>Autobranchia</taxon>
        <taxon>Pteriomorphia</taxon>
        <taxon>Ostreida</taxon>
        <taxon>Ostreoidea</taxon>
        <taxon>Ostreidae</taxon>
        <taxon>Magallana</taxon>
    </lineage>
</organism>
<accession>K1Q417</accession>
<evidence type="ECO:0000313" key="1">
    <source>
        <dbReference type="EMBL" id="EKC28583.1"/>
    </source>
</evidence>
<dbReference type="InParanoid" id="K1Q417"/>
<dbReference type="HOGENOM" id="CLU_2796438_0_0_1"/>
<gene>
    <name evidence="1" type="ORF">CGI_10011790</name>
</gene>
<reference evidence="1" key="1">
    <citation type="journal article" date="2012" name="Nature">
        <title>The oyster genome reveals stress adaptation and complexity of shell formation.</title>
        <authorList>
            <person name="Zhang G."/>
            <person name="Fang X."/>
            <person name="Guo X."/>
            <person name="Li L."/>
            <person name="Luo R."/>
            <person name="Xu F."/>
            <person name="Yang P."/>
            <person name="Zhang L."/>
            <person name="Wang X."/>
            <person name="Qi H."/>
            <person name="Xiong Z."/>
            <person name="Que H."/>
            <person name="Xie Y."/>
            <person name="Holland P.W."/>
            <person name="Paps J."/>
            <person name="Zhu Y."/>
            <person name="Wu F."/>
            <person name="Chen Y."/>
            <person name="Wang J."/>
            <person name="Peng C."/>
            <person name="Meng J."/>
            <person name="Yang L."/>
            <person name="Liu J."/>
            <person name="Wen B."/>
            <person name="Zhang N."/>
            <person name="Huang Z."/>
            <person name="Zhu Q."/>
            <person name="Feng Y."/>
            <person name="Mount A."/>
            <person name="Hedgecock D."/>
            <person name="Xu Z."/>
            <person name="Liu Y."/>
            <person name="Domazet-Loso T."/>
            <person name="Du Y."/>
            <person name="Sun X."/>
            <person name="Zhang S."/>
            <person name="Liu B."/>
            <person name="Cheng P."/>
            <person name="Jiang X."/>
            <person name="Li J."/>
            <person name="Fan D."/>
            <person name="Wang W."/>
            <person name="Fu W."/>
            <person name="Wang T."/>
            <person name="Wang B."/>
            <person name="Zhang J."/>
            <person name="Peng Z."/>
            <person name="Li Y."/>
            <person name="Li N."/>
            <person name="Wang J."/>
            <person name="Chen M."/>
            <person name="He Y."/>
            <person name="Tan F."/>
            <person name="Song X."/>
            <person name="Zheng Q."/>
            <person name="Huang R."/>
            <person name="Yang H."/>
            <person name="Du X."/>
            <person name="Chen L."/>
            <person name="Yang M."/>
            <person name="Gaffney P.M."/>
            <person name="Wang S."/>
            <person name="Luo L."/>
            <person name="She Z."/>
            <person name="Ming Y."/>
            <person name="Huang W."/>
            <person name="Zhang S."/>
            <person name="Huang B."/>
            <person name="Zhang Y."/>
            <person name="Qu T."/>
            <person name="Ni P."/>
            <person name="Miao G."/>
            <person name="Wang J."/>
            <person name="Wang Q."/>
            <person name="Steinberg C.E."/>
            <person name="Wang H."/>
            <person name="Li N."/>
            <person name="Qian L."/>
            <person name="Zhang G."/>
            <person name="Li Y."/>
            <person name="Yang H."/>
            <person name="Liu X."/>
            <person name="Wang J."/>
            <person name="Yin Y."/>
            <person name="Wang J."/>
        </authorList>
    </citation>
    <scope>NUCLEOTIDE SEQUENCE [LARGE SCALE GENOMIC DNA]</scope>
    <source>
        <strain evidence="1">05x7-T-G4-1.051#20</strain>
    </source>
</reference>
<dbReference type="AlphaFoldDB" id="K1Q417"/>